<accession>A0A1Q9E5L3</accession>
<reference evidence="1 2" key="1">
    <citation type="submission" date="2016-02" db="EMBL/GenBank/DDBJ databases">
        <title>Genome analysis of coral dinoflagellate symbionts highlights evolutionary adaptations to a symbiotic lifestyle.</title>
        <authorList>
            <person name="Aranda M."/>
            <person name="Li Y."/>
            <person name="Liew Y.J."/>
            <person name="Baumgarten S."/>
            <person name="Simakov O."/>
            <person name="Wilson M."/>
            <person name="Piel J."/>
            <person name="Ashoor H."/>
            <person name="Bougouffa S."/>
            <person name="Bajic V.B."/>
            <person name="Ryu T."/>
            <person name="Ravasi T."/>
            <person name="Bayer T."/>
            <person name="Micklem G."/>
            <person name="Kim H."/>
            <person name="Bhak J."/>
            <person name="Lajeunesse T.C."/>
            <person name="Voolstra C.R."/>
        </authorList>
    </citation>
    <scope>NUCLEOTIDE SEQUENCE [LARGE SCALE GENOMIC DNA]</scope>
    <source>
        <strain evidence="1 2">CCMP2467</strain>
    </source>
</reference>
<name>A0A1Q9E5L3_SYMMI</name>
<sequence length="375" mass="42954">MSAYWSKCRRNLIIILVYLIRINDKILVWDPLVIVTQPATAEPSSDISKMREVSSGSWLMSNRLSEESTSDWNRVRAALFTSTCKAVEGESKASNPIVEDKKTITVAMSLCAKALNCNVMLACNKLVGRRCYWNILNEKDMPGRHNKSVITQLCTFDLQLKIFRTEELEVFSYRRVQALSIVNDPLAPTQEQRPAIKDNAKDSWSRTPRWNGDVRNAVANEGYAFANTAVEIRVLNRRLCNLDREPVQGHPKYVRKITLIVLPSTWHQGKRMAEKSRPLLFGPGFLRVLFIISLSFFNESSSKLPWRRSVEAEECVDRDKNVLAGFTLDGEEQHQRSNALQRRLYWNKAVKTREDLANLPSINVSTYPLTRIMTM</sequence>
<evidence type="ECO:0000313" key="1">
    <source>
        <dbReference type="EMBL" id="OLQ02717.1"/>
    </source>
</evidence>
<dbReference type="AlphaFoldDB" id="A0A1Q9E5L3"/>
<evidence type="ECO:0000313" key="2">
    <source>
        <dbReference type="Proteomes" id="UP000186817"/>
    </source>
</evidence>
<organism evidence="1 2">
    <name type="scientific">Symbiodinium microadriaticum</name>
    <name type="common">Dinoflagellate</name>
    <name type="synonym">Zooxanthella microadriatica</name>
    <dbReference type="NCBI Taxonomy" id="2951"/>
    <lineage>
        <taxon>Eukaryota</taxon>
        <taxon>Sar</taxon>
        <taxon>Alveolata</taxon>
        <taxon>Dinophyceae</taxon>
        <taxon>Suessiales</taxon>
        <taxon>Symbiodiniaceae</taxon>
        <taxon>Symbiodinium</taxon>
    </lineage>
</organism>
<proteinExistence type="predicted"/>
<keyword evidence="2" id="KW-1185">Reference proteome</keyword>
<gene>
    <name evidence="1" type="ORF">AK812_SmicGene14395</name>
</gene>
<dbReference type="OrthoDB" id="10304404at2759"/>
<protein>
    <submittedName>
        <fullName evidence="1">Uncharacterized protein</fullName>
    </submittedName>
</protein>
<comment type="caution">
    <text evidence="1">The sequence shown here is derived from an EMBL/GenBank/DDBJ whole genome shotgun (WGS) entry which is preliminary data.</text>
</comment>
<dbReference type="EMBL" id="LSRX01000256">
    <property type="protein sequence ID" value="OLQ02717.1"/>
    <property type="molecule type" value="Genomic_DNA"/>
</dbReference>
<dbReference type="Proteomes" id="UP000186817">
    <property type="component" value="Unassembled WGS sequence"/>
</dbReference>